<gene>
    <name evidence="10" type="primary">SEC65</name>
    <name evidence="9" type="ORF">BRETT_002142</name>
    <name evidence="10" type="ORF">DEBR0S1_05380G</name>
</gene>
<evidence type="ECO:0000313" key="10">
    <source>
        <dbReference type="EMBL" id="VUG16015.1"/>
    </source>
</evidence>
<comment type="subcellular location">
    <subcellularLocation>
        <location evidence="1">Cytoplasm</location>
    </subcellularLocation>
</comment>
<keyword evidence="5" id="KW-0687">Ribonucleoprotein</keyword>
<name>A0A7D9CUP8_DEKBR</name>
<evidence type="ECO:0000256" key="1">
    <source>
        <dbReference type="ARBA" id="ARBA00004496"/>
    </source>
</evidence>
<comment type="similarity">
    <text evidence="2">Belongs to the SRP19 family.</text>
</comment>
<feature type="region of interest" description="Disordered" evidence="8">
    <location>
        <begin position="27"/>
        <end position="91"/>
    </location>
</feature>
<evidence type="ECO:0000256" key="5">
    <source>
        <dbReference type="ARBA" id="ARBA00023274"/>
    </source>
</evidence>
<reference evidence="9" key="2">
    <citation type="submission" date="2020-10" db="EMBL/GenBank/DDBJ databases">
        <authorList>
            <person name="Palmer J.M."/>
        </authorList>
    </citation>
    <scope>NUCLEOTIDE SEQUENCE</scope>
    <source>
        <strain evidence="9">UCD 2041</strain>
    </source>
</reference>
<evidence type="ECO:0000256" key="2">
    <source>
        <dbReference type="ARBA" id="ARBA00008910"/>
    </source>
</evidence>
<keyword evidence="3" id="KW-0963">Cytoplasm</keyword>
<feature type="compositionally biased region" description="Polar residues" evidence="8">
    <location>
        <begin position="78"/>
        <end position="88"/>
    </location>
</feature>
<dbReference type="InterPro" id="IPR002778">
    <property type="entry name" value="Signal_recog_particle_SRP19"/>
</dbReference>
<dbReference type="Pfam" id="PF01922">
    <property type="entry name" value="SRP19"/>
    <property type="match status" value="1"/>
</dbReference>
<evidence type="ECO:0000256" key="6">
    <source>
        <dbReference type="ARBA" id="ARBA00060225"/>
    </source>
</evidence>
<dbReference type="InterPro" id="IPR036521">
    <property type="entry name" value="SRP19-like_sf"/>
</dbReference>
<keyword evidence="11" id="KW-1185">Reference proteome</keyword>
<reference evidence="10 11" key="1">
    <citation type="submission" date="2019-07" db="EMBL/GenBank/DDBJ databases">
        <authorList>
            <person name="Friedrich A."/>
            <person name="Schacherer J."/>
        </authorList>
    </citation>
    <scope>NUCLEOTIDE SEQUENCE [LARGE SCALE GENOMIC DNA]</scope>
</reference>
<evidence type="ECO:0000313" key="9">
    <source>
        <dbReference type="EMBL" id="QOU21978.1"/>
    </source>
</evidence>
<evidence type="ECO:0000256" key="8">
    <source>
        <dbReference type="SAM" id="MobiDB-lite"/>
    </source>
</evidence>
<dbReference type="FunFam" id="3.30.56.30:FF:000003">
    <property type="entry name" value="Signal recognition particle SEC65 subunit"/>
    <property type="match status" value="1"/>
</dbReference>
<dbReference type="PANTHER" id="PTHR17453:SF0">
    <property type="entry name" value="SIGNAL RECOGNITION PARTICLE 19 KDA PROTEIN"/>
    <property type="match status" value="1"/>
</dbReference>
<dbReference type="Proteomes" id="UP000478008">
    <property type="component" value="Unassembled WGS sequence"/>
</dbReference>
<feature type="compositionally biased region" description="Basic and acidic residues" evidence="8">
    <location>
        <begin position="34"/>
        <end position="59"/>
    </location>
</feature>
<dbReference type="Proteomes" id="UP000663131">
    <property type="component" value="Chromosome 9"/>
</dbReference>
<dbReference type="PANTHER" id="PTHR17453">
    <property type="entry name" value="SIGNAL RECOGNITION PARTICLE 19 KD PROTEIN"/>
    <property type="match status" value="1"/>
</dbReference>
<evidence type="ECO:0000256" key="7">
    <source>
        <dbReference type="ARBA" id="ARBA00068261"/>
    </source>
</evidence>
<feature type="compositionally biased region" description="Basic residues" evidence="8">
    <location>
        <begin position="271"/>
        <end position="282"/>
    </location>
</feature>
<keyword evidence="4" id="KW-0733">Signal recognition particle</keyword>
<organism evidence="10 11">
    <name type="scientific">Dekkera bruxellensis</name>
    <name type="common">Brettanomyces custersii</name>
    <dbReference type="NCBI Taxonomy" id="5007"/>
    <lineage>
        <taxon>Eukaryota</taxon>
        <taxon>Fungi</taxon>
        <taxon>Dikarya</taxon>
        <taxon>Ascomycota</taxon>
        <taxon>Saccharomycotina</taxon>
        <taxon>Pichiomycetes</taxon>
        <taxon>Pichiales</taxon>
        <taxon>Pichiaceae</taxon>
        <taxon>Brettanomyces</taxon>
    </lineage>
</organism>
<dbReference type="AlphaFoldDB" id="A0A7D9CUP8"/>
<dbReference type="GO" id="GO:0008312">
    <property type="term" value="F:7S RNA binding"/>
    <property type="evidence" value="ECO:0007669"/>
    <property type="project" value="InterPro"/>
</dbReference>
<protein>
    <recommendedName>
        <fullName evidence="7">Signal recognition particle SEC65 subunit</fullName>
    </recommendedName>
</protein>
<sequence length="282" mass="31559">MPTLEDITDAEDVDDLDLDLAEFDPDLVTPVAPRQRDEVDTREKELAKKEAENKEKGIEPEQPQLAKPSGPFIDPSVGSFNAPGSETNPDLPKVLTHLSDEEKKQLATMQLLYPCYFDANRSVKEGRRAPIEKCIENPLGKTVLDACKELGLPSMLETDKSHPQDFGNPGRVRVALKYKGKPTTPKIKSKRQLIYMVGEYMVKHPTTLASVKLVPGPPELMQANYKPMEVPQVAGFKMNTIVPLHSPFTMKNPETAGAYSKMHTPEDTQPKKMKPKFKRIRV</sequence>
<evidence type="ECO:0000313" key="11">
    <source>
        <dbReference type="Proteomes" id="UP000478008"/>
    </source>
</evidence>
<dbReference type="GO" id="GO:0006617">
    <property type="term" value="P:SRP-dependent cotranslational protein targeting to membrane, signal sequence recognition"/>
    <property type="evidence" value="ECO:0007669"/>
    <property type="project" value="TreeGrafter"/>
</dbReference>
<evidence type="ECO:0000256" key="4">
    <source>
        <dbReference type="ARBA" id="ARBA00023135"/>
    </source>
</evidence>
<dbReference type="SUPFAM" id="SSF69695">
    <property type="entry name" value="SRP19"/>
    <property type="match status" value="1"/>
</dbReference>
<dbReference type="EMBL" id="CP063137">
    <property type="protein sequence ID" value="QOU21978.1"/>
    <property type="molecule type" value="Genomic_DNA"/>
</dbReference>
<feature type="region of interest" description="Disordered" evidence="8">
    <location>
        <begin position="260"/>
        <end position="282"/>
    </location>
</feature>
<reference evidence="9" key="3">
    <citation type="journal article" name="BMC Genomics">
        <title>New genome assemblies reveal patterns of domestication and adaptation across Brettanomyces (Dekkera) species.</title>
        <authorList>
            <person name="Roach M.J."/>
            <person name="Borneman A.R."/>
        </authorList>
    </citation>
    <scope>NUCLEOTIDE SEQUENCE</scope>
    <source>
        <strain evidence="9">UCD 2041</strain>
    </source>
</reference>
<dbReference type="GO" id="GO:0005786">
    <property type="term" value="C:signal recognition particle, endoplasmic reticulum targeting"/>
    <property type="evidence" value="ECO:0007669"/>
    <property type="project" value="UniProtKB-KW"/>
</dbReference>
<dbReference type="OrthoDB" id="2190947at2759"/>
<comment type="function">
    <text evidence="6">Signal-recognition-particle assembly has a crucial role in targeting secretory proteins to the rough endoplasmic reticulum membrane. It must be involved intimately in the translocation of a wide variety of protein substrates.</text>
</comment>
<dbReference type="EMBL" id="CABFWN010000001">
    <property type="protein sequence ID" value="VUG16015.1"/>
    <property type="molecule type" value="Genomic_DNA"/>
</dbReference>
<dbReference type="Gene3D" id="3.30.56.30">
    <property type="entry name" value="Signal recognition particle, SRP19-like subunit"/>
    <property type="match status" value="1"/>
</dbReference>
<evidence type="ECO:0000256" key="3">
    <source>
        <dbReference type="ARBA" id="ARBA00022490"/>
    </source>
</evidence>
<accession>A0A7D9CUP8</accession>
<proteinExistence type="inferred from homology"/>